<sequence>MERSFIKLKLLKSYLRSTMTQERLNDLAMIELESDMLEKIDYERIIEDFISKNAQRIKFFK</sequence>
<gene>
    <name evidence="1" type="ORF">PVAP13_8KG207404</name>
</gene>
<reference evidence="1" key="1">
    <citation type="submission" date="2020-05" db="EMBL/GenBank/DDBJ databases">
        <title>WGS assembly of Panicum virgatum.</title>
        <authorList>
            <person name="Lovell J.T."/>
            <person name="Jenkins J."/>
            <person name="Shu S."/>
            <person name="Juenger T.E."/>
            <person name="Schmutz J."/>
        </authorList>
    </citation>
    <scope>NUCLEOTIDE SEQUENCE</scope>
    <source>
        <strain evidence="1">AP13</strain>
    </source>
</reference>
<dbReference type="PANTHER" id="PTHR45749:SF35">
    <property type="entry name" value="AC-LIKE TRANSPOSASE-RELATED"/>
    <property type="match status" value="1"/>
</dbReference>
<keyword evidence="2" id="KW-1185">Reference proteome</keyword>
<dbReference type="EMBL" id="CM029051">
    <property type="protein sequence ID" value="KAG2562277.1"/>
    <property type="molecule type" value="Genomic_DNA"/>
</dbReference>
<evidence type="ECO:0000313" key="2">
    <source>
        <dbReference type="Proteomes" id="UP000823388"/>
    </source>
</evidence>
<organism evidence="1 2">
    <name type="scientific">Panicum virgatum</name>
    <name type="common">Blackwell switchgrass</name>
    <dbReference type="NCBI Taxonomy" id="38727"/>
    <lineage>
        <taxon>Eukaryota</taxon>
        <taxon>Viridiplantae</taxon>
        <taxon>Streptophyta</taxon>
        <taxon>Embryophyta</taxon>
        <taxon>Tracheophyta</taxon>
        <taxon>Spermatophyta</taxon>
        <taxon>Magnoliopsida</taxon>
        <taxon>Liliopsida</taxon>
        <taxon>Poales</taxon>
        <taxon>Poaceae</taxon>
        <taxon>PACMAD clade</taxon>
        <taxon>Panicoideae</taxon>
        <taxon>Panicodae</taxon>
        <taxon>Paniceae</taxon>
        <taxon>Panicinae</taxon>
        <taxon>Panicum</taxon>
        <taxon>Panicum sect. Hiantes</taxon>
    </lineage>
</organism>
<protein>
    <recommendedName>
        <fullName evidence="3">HAT C-terminal dimerisation domain-containing protein</fullName>
    </recommendedName>
</protein>
<name>A0A8T0PIX4_PANVG</name>
<dbReference type="AlphaFoldDB" id="A0A8T0PIX4"/>
<comment type="caution">
    <text evidence="1">The sequence shown here is derived from an EMBL/GenBank/DDBJ whole genome shotgun (WGS) entry which is preliminary data.</text>
</comment>
<proteinExistence type="predicted"/>
<evidence type="ECO:0008006" key="3">
    <source>
        <dbReference type="Google" id="ProtNLM"/>
    </source>
</evidence>
<evidence type="ECO:0000313" key="1">
    <source>
        <dbReference type="EMBL" id="KAG2562277.1"/>
    </source>
</evidence>
<dbReference type="Proteomes" id="UP000823388">
    <property type="component" value="Chromosome 8K"/>
</dbReference>
<accession>A0A8T0PIX4</accession>
<dbReference type="PANTHER" id="PTHR45749">
    <property type="match status" value="1"/>
</dbReference>